<keyword evidence="3 5" id="KW-1133">Transmembrane helix</keyword>
<feature type="transmembrane region" description="Helical" evidence="5">
    <location>
        <begin position="303"/>
        <end position="323"/>
    </location>
</feature>
<accession>A0A1J5QQY8</accession>
<dbReference type="PANTHER" id="PTHR42718">
    <property type="entry name" value="MAJOR FACILITATOR SUPERFAMILY MULTIDRUG TRANSPORTER MFSC"/>
    <property type="match status" value="1"/>
</dbReference>
<dbReference type="Pfam" id="PF07690">
    <property type="entry name" value="MFS_1"/>
    <property type="match status" value="1"/>
</dbReference>
<evidence type="ECO:0000256" key="3">
    <source>
        <dbReference type="ARBA" id="ARBA00022989"/>
    </source>
</evidence>
<dbReference type="CDD" id="cd17321">
    <property type="entry name" value="MFS_MMR_MDR_like"/>
    <property type="match status" value="1"/>
</dbReference>
<dbReference type="InterPro" id="IPR036259">
    <property type="entry name" value="MFS_trans_sf"/>
</dbReference>
<feature type="domain" description="Major facilitator superfamily (MFS) profile" evidence="6">
    <location>
        <begin position="16"/>
        <end position="504"/>
    </location>
</feature>
<feature type="transmembrane region" description="Helical" evidence="5">
    <location>
        <begin position="480"/>
        <end position="498"/>
    </location>
</feature>
<dbReference type="PANTHER" id="PTHR42718:SF42">
    <property type="entry name" value="EXPORT PROTEIN"/>
    <property type="match status" value="1"/>
</dbReference>
<dbReference type="AlphaFoldDB" id="A0A1J5QQY8"/>
<feature type="transmembrane region" description="Helical" evidence="5">
    <location>
        <begin position="140"/>
        <end position="162"/>
    </location>
</feature>
<dbReference type="Gene3D" id="1.20.1720.10">
    <property type="entry name" value="Multidrug resistance protein D"/>
    <property type="match status" value="1"/>
</dbReference>
<dbReference type="InterPro" id="IPR011701">
    <property type="entry name" value="MFS"/>
</dbReference>
<dbReference type="GO" id="GO:0022857">
    <property type="term" value="F:transmembrane transporter activity"/>
    <property type="evidence" value="ECO:0007669"/>
    <property type="project" value="InterPro"/>
</dbReference>
<evidence type="ECO:0000259" key="6">
    <source>
        <dbReference type="PROSITE" id="PS50850"/>
    </source>
</evidence>
<dbReference type="SUPFAM" id="SSF103473">
    <property type="entry name" value="MFS general substrate transporter"/>
    <property type="match status" value="1"/>
</dbReference>
<evidence type="ECO:0000313" key="7">
    <source>
        <dbReference type="EMBL" id="OIQ82295.1"/>
    </source>
</evidence>
<feature type="transmembrane region" description="Helical" evidence="5">
    <location>
        <begin position="168"/>
        <end position="189"/>
    </location>
</feature>
<protein>
    <submittedName>
        <fullName evidence="7">Antiseptic resistance protein</fullName>
    </submittedName>
</protein>
<feature type="transmembrane region" description="Helical" evidence="5">
    <location>
        <begin position="273"/>
        <end position="291"/>
    </location>
</feature>
<evidence type="ECO:0000256" key="2">
    <source>
        <dbReference type="ARBA" id="ARBA00022692"/>
    </source>
</evidence>
<name>A0A1J5QQY8_9ZZZZ</name>
<comment type="subcellular location">
    <subcellularLocation>
        <location evidence="1">Membrane</location>
        <topology evidence="1">Multi-pass membrane protein</topology>
    </subcellularLocation>
</comment>
<proteinExistence type="predicted"/>
<feature type="transmembrane region" description="Helical" evidence="5">
    <location>
        <begin position="201"/>
        <end position="221"/>
    </location>
</feature>
<evidence type="ECO:0000256" key="4">
    <source>
        <dbReference type="ARBA" id="ARBA00023136"/>
    </source>
</evidence>
<comment type="caution">
    <text evidence="7">The sequence shown here is derived from an EMBL/GenBank/DDBJ whole genome shotgun (WGS) entry which is preliminary data.</text>
</comment>
<keyword evidence="2 5" id="KW-0812">Transmembrane</keyword>
<feature type="transmembrane region" description="Helical" evidence="5">
    <location>
        <begin position="54"/>
        <end position="74"/>
    </location>
</feature>
<dbReference type="InterPro" id="IPR020846">
    <property type="entry name" value="MFS_dom"/>
</dbReference>
<feature type="transmembrane region" description="Helical" evidence="5">
    <location>
        <begin position="233"/>
        <end position="252"/>
    </location>
</feature>
<dbReference type="PROSITE" id="PS50850">
    <property type="entry name" value="MFS"/>
    <property type="match status" value="1"/>
</dbReference>
<evidence type="ECO:0000256" key="1">
    <source>
        <dbReference type="ARBA" id="ARBA00004141"/>
    </source>
</evidence>
<keyword evidence="4 5" id="KW-0472">Membrane</keyword>
<gene>
    <name evidence="7" type="primary">qacA_3</name>
    <name evidence="7" type="ORF">GALL_359150</name>
</gene>
<dbReference type="Gene3D" id="1.20.1250.20">
    <property type="entry name" value="MFS general substrate transporter like domains"/>
    <property type="match status" value="1"/>
</dbReference>
<dbReference type="GO" id="GO:0016020">
    <property type="term" value="C:membrane"/>
    <property type="evidence" value="ECO:0007669"/>
    <property type="project" value="UniProtKB-SubCell"/>
</dbReference>
<reference evidence="7" key="1">
    <citation type="submission" date="2016-10" db="EMBL/GenBank/DDBJ databases">
        <title>Sequence of Gallionella enrichment culture.</title>
        <authorList>
            <person name="Poehlein A."/>
            <person name="Muehling M."/>
            <person name="Daniel R."/>
        </authorList>
    </citation>
    <scope>NUCLEOTIDE SEQUENCE</scope>
</reference>
<feature type="transmembrane region" description="Helical" evidence="5">
    <location>
        <begin position="107"/>
        <end position="128"/>
    </location>
</feature>
<feature type="transmembrane region" description="Helical" evidence="5">
    <location>
        <begin position="335"/>
        <end position="357"/>
    </location>
</feature>
<evidence type="ECO:0000256" key="5">
    <source>
        <dbReference type="SAM" id="Phobius"/>
    </source>
</evidence>
<feature type="transmembrane region" description="Helical" evidence="5">
    <location>
        <begin position="81"/>
        <end position="101"/>
    </location>
</feature>
<dbReference type="EMBL" id="MLJW01000820">
    <property type="protein sequence ID" value="OIQ82295.1"/>
    <property type="molecule type" value="Genomic_DNA"/>
</dbReference>
<sequence length="547" mass="56297">MSESVPSLSPRRRTALLGVVALALMMVVSAVSGLNVALPDLATSLGATQTEITWIVDAYTLAFVGLLLPAGALGDRYGRKGVLLAGLLIFGTAAAAAMVVTSPQTLIALRATMGVGAAAVMPVTLSIITTSFPPEERGKAVGVWVGVAGGGAVIGLFGSGLLLEYFAWNSFFGLNVTLAALALLGTLAIVPSSRDPHAPRLDPVGAFASLVGLVSLVYAIIEGPDRGWSDPLTIGGFLLGAIALIAFVRWELRRHDPMLDVRLFRLRGFGMGTLALTLQFFASFGFFYISLQYLQYIAGLSPLRAAIALFPLPIVMVPLARNAPRIADRFGTNRVVPLGLALSALGMLGMSTLGVTFEYWRFAASLVVFAAGMALAGTPSTTAIVSSLPASKQGVGSAVNDTSRELGSALGIAVLGTVLNEGYRNGLHDAVAGLPAAVADHAQSSIAFIRFGAEQLHQLGPVGARLVTAAERSFVDATGAAFLVAAGVLLVGAVVVAVRAPRRGERARAGTDQIDDMDATGDGTAVVPASVADPFGAEAGTPVRPVV</sequence>
<organism evidence="7">
    <name type="scientific">mine drainage metagenome</name>
    <dbReference type="NCBI Taxonomy" id="410659"/>
    <lineage>
        <taxon>unclassified sequences</taxon>
        <taxon>metagenomes</taxon>
        <taxon>ecological metagenomes</taxon>
    </lineage>
</organism>